<dbReference type="GO" id="GO:0000160">
    <property type="term" value="P:phosphorelay signal transduction system"/>
    <property type="evidence" value="ECO:0007669"/>
    <property type="project" value="InterPro"/>
</dbReference>
<keyword evidence="3" id="KW-0804">Transcription</keyword>
<evidence type="ECO:0000256" key="1">
    <source>
        <dbReference type="ARBA" id="ARBA00023015"/>
    </source>
</evidence>
<keyword evidence="1" id="KW-0805">Transcription regulation</keyword>
<dbReference type="PANTHER" id="PTHR43214">
    <property type="entry name" value="TWO-COMPONENT RESPONSE REGULATOR"/>
    <property type="match status" value="1"/>
</dbReference>
<evidence type="ECO:0000256" key="4">
    <source>
        <dbReference type="PROSITE-ProRule" id="PRU00169"/>
    </source>
</evidence>
<evidence type="ECO:0000259" key="6">
    <source>
        <dbReference type="PROSITE" id="PS50110"/>
    </source>
</evidence>
<dbReference type="PANTHER" id="PTHR43214:SF24">
    <property type="entry name" value="TRANSCRIPTIONAL REGULATORY PROTEIN NARL-RELATED"/>
    <property type="match status" value="1"/>
</dbReference>
<dbReference type="SMART" id="SM00448">
    <property type="entry name" value="REC"/>
    <property type="match status" value="1"/>
</dbReference>
<dbReference type="Proteomes" id="UP000006158">
    <property type="component" value="Chromosome"/>
</dbReference>
<keyword evidence="2" id="KW-0238">DNA-binding</keyword>
<gene>
    <name evidence="7" type="ordered locus">MSMEI_2742</name>
</gene>
<feature type="modified residue" description="4-aspartylphosphate" evidence="4">
    <location>
        <position position="57"/>
    </location>
</feature>
<dbReference type="InterPro" id="IPR011006">
    <property type="entry name" value="CheY-like_superfamily"/>
</dbReference>
<reference evidence="7 8" key="2">
    <citation type="journal article" date="2009" name="Genome Res.">
        <title>Ortho-proteogenomics: multiple proteomes investigation through orthology and a new MS-based protocol.</title>
        <authorList>
            <person name="Gallien S."/>
            <person name="Perrodou E."/>
            <person name="Carapito C."/>
            <person name="Deshayes C."/>
            <person name="Reyrat J.M."/>
            <person name="Van Dorsselaer A."/>
            <person name="Poch O."/>
            <person name="Schaeffer C."/>
            <person name="Lecompte O."/>
        </authorList>
    </citation>
    <scope>NUCLEOTIDE SEQUENCE [LARGE SCALE GENOMIC DNA]</scope>
    <source>
        <strain evidence="8">ATCC 700084 / mc(2)155</strain>
    </source>
</reference>
<proteinExistence type="predicted"/>
<dbReference type="InterPro" id="IPR058245">
    <property type="entry name" value="NreC/VraR/RcsB-like_REC"/>
</dbReference>
<accession>I7FCG4</accession>
<dbReference type="AlphaFoldDB" id="I7FCG4"/>
<dbReference type="CDD" id="cd17535">
    <property type="entry name" value="REC_NarL-like"/>
    <property type="match status" value="1"/>
</dbReference>
<dbReference type="EMBL" id="CP001663">
    <property type="protein sequence ID" value="AFP39210.1"/>
    <property type="molecule type" value="Genomic_DNA"/>
</dbReference>
<dbReference type="InterPro" id="IPR039420">
    <property type="entry name" value="WalR-like"/>
</dbReference>
<dbReference type="SUPFAM" id="SSF52172">
    <property type="entry name" value="CheY-like"/>
    <property type="match status" value="1"/>
</dbReference>
<dbReference type="GO" id="GO:0003677">
    <property type="term" value="F:DNA binding"/>
    <property type="evidence" value="ECO:0007669"/>
    <property type="project" value="UniProtKB-KW"/>
</dbReference>
<dbReference type="KEGG" id="msg:MSMEI_2742"/>
<evidence type="ECO:0000313" key="8">
    <source>
        <dbReference type="Proteomes" id="UP000006158"/>
    </source>
</evidence>
<sequence length="272" mass="29351">MTSPIRTLVADDHAMFRAGLRAVLDTSPDTVCIAEVGDGRAAVEACLQLRPDVAVLDVRMPKLDGVAAIRPIVEAVDTRVLMLTTYDSETVLASALQAGASGFLLKSSPPEELIDRDPDRRPWRRGHRSGDDAPTGQEGCGQSGAGATTRRGVHPDRARIRGAVVDGRRHEQRRDRRRVIRGRGDCQNACIAHPGQARGAGPGACSRLRTSTSAERKIKRQRLTGSRSSGSTRNVWGPVSSYADGKLPPYRADPARRWIAGTGAVGRASHWR</sequence>
<dbReference type="Pfam" id="PF00072">
    <property type="entry name" value="Response_reg"/>
    <property type="match status" value="1"/>
</dbReference>
<feature type="region of interest" description="Disordered" evidence="5">
    <location>
        <begin position="107"/>
        <end position="156"/>
    </location>
</feature>
<dbReference type="PROSITE" id="PS50110">
    <property type="entry name" value="RESPONSE_REGULATORY"/>
    <property type="match status" value="1"/>
</dbReference>
<keyword evidence="4" id="KW-0597">Phosphoprotein</keyword>
<evidence type="ECO:0000256" key="5">
    <source>
        <dbReference type="SAM" id="MobiDB-lite"/>
    </source>
</evidence>
<evidence type="ECO:0000256" key="2">
    <source>
        <dbReference type="ARBA" id="ARBA00023125"/>
    </source>
</evidence>
<feature type="domain" description="Response regulatory" evidence="6">
    <location>
        <begin position="6"/>
        <end position="121"/>
    </location>
</feature>
<evidence type="ECO:0000256" key="3">
    <source>
        <dbReference type="ARBA" id="ARBA00023163"/>
    </source>
</evidence>
<evidence type="ECO:0000313" key="7">
    <source>
        <dbReference type="EMBL" id="AFP39210.1"/>
    </source>
</evidence>
<reference evidence="7 8" key="1">
    <citation type="journal article" date="2007" name="Genome Biol.">
        <title>Interrupted coding sequences in Mycobacterium smegmatis: authentic mutations or sequencing errors?</title>
        <authorList>
            <person name="Deshayes C."/>
            <person name="Perrodou E."/>
            <person name="Gallien S."/>
            <person name="Euphrasie D."/>
            <person name="Schaeffer C."/>
            <person name="Van-Dorsselaer A."/>
            <person name="Poch O."/>
            <person name="Lecompte O."/>
            <person name="Reyrat J.M."/>
        </authorList>
    </citation>
    <scope>NUCLEOTIDE SEQUENCE [LARGE SCALE GENOMIC DNA]</scope>
    <source>
        <strain evidence="8">ATCC 700084 / mc(2)155</strain>
    </source>
</reference>
<organism evidence="7 8">
    <name type="scientific">Mycolicibacterium smegmatis (strain ATCC 700084 / mc(2)155)</name>
    <name type="common">Mycobacterium smegmatis</name>
    <dbReference type="NCBI Taxonomy" id="246196"/>
    <lineage>
        <taxon>Bacteria</taxon>
        <taxon>Bacillati</taxon>
        <taxon>Actinomycetota</taxon>
        <taxon>Actinomycetes</taxon>
        <taxon>Mycobacteriales</taxon>
        <taxon>Mycobacteriaceae</taxon>
        <taxon>Mycolicibacterium</taxon>
    </lineage>
</organism>
<dbReference type="Gene3D" id="3.40.50.2300">
    <property type="match status" value="1"/>
</dbReference>
<dbReference type="InterPro" id="IPR001789">
    <property type="entry name" value="Sig_transdc_resp-reg_receiver"/>
</dbReference>
<protein>
    <submittedName>
        <fullName evidence="7">Two component transcriptional regulator, LuxR family</fullName>
    </submittedName>
</protein>
<name>I7FCG4_MYCS2</name>